<comment type="caution">
    <text evidence="2">The sequence shown here is derived from an EMBL/GenBank/DDBJ whole genome shotgun (WGS) entry which is preliminary data.</text>
</comment>
<feature type="transmembrane region" description="Helical" evidence="1">
    <location>
        <begin position="35"/>
        <end position="53"/>
    </location>
</feature>
<protein>
    <submittedName>
        <fullName evidence="2">Uncharacterized protein</fullName>
    </submittedName>
</protein>
<gene>
    <name evidence="2" type="ORF">GCM10008066_04110</name>
</gene>
<evidence type="ECO:0000313" key="3">
    <source>
        <dbReference type="Proteomes" id="UP000642180"/>
    </source>
</evidence>
<sequence length="89" mass="10017">MTLIVSMVAALVILVHGVFFAINRMSRCTPLPFRLGWLAVTIGALAYLVSPFYGYRPPSILEAFLLSGLAMFVLFDKRCRQRRKGDVPR</sequence>
<accession>A0A8J3AL70</accession>
<feature type="transmembrane region" description="Helical" evidence="1">
    <location>
        <begin position="59"/>
        <end position="75"/>
    </location>
</feature>
<keyword evidence="1" id="KW-0812">Transmembrane</keyword>
<dbReference type="Proteomes" id="UP000642180">
    <property type="component" value="Unassembled WGS sequence"/>
</dbReference>
<name>A0A8J3AL70_9BURK</name>
<keyword evidence="3" id="KW-1185">Reference proteome</keyword>
<reference evidence="3" key="1">
    <citation type="journal article" date="2019" name="Int. J. Syst. Evol. Microbiol.">
        <title>The Global Catalogue of Microorganisms (GCM) 10K type strain sequencing project: providing services to taxonomists for standard genome sequencing and annotation.</title>
        <authorList>
            <consortium name="The Broad Institute Genomics Platform"/>
            <consortium name="The Broad Institute Genome Sequencing Center for Infectious Disease"/>
            <person name="Wu L."/>
            <person name="Ma J."/>
        </authorList>
    </citation>
    <scope>NUCLEOTIDE SEQUENCE [LARGE SCALE GENOMIC DNA]</scope>
    <source>
        <strain evidence="3">CCM 2767</strain>
    </source>
</reference>
<dbReference type="EMBL" id="BMDI01000001">
    <property type="protein sequence ID" value="GGI16468.1"/>
    <property type="molecule type" value="Genomic_DNA"/>
</dbReference>
<dbReference type="AlphaFoldDB" id="A0A8J3AL70"/>
<keyword evidence="1" id="KW-0472">Membrane</keyword>
<feature type="transmembrane region" description="Helical" evidence="1">
    <location>
        <begin position="6"/>
        <end position="23"/>
    </location>
</feature>
<organism evidence="2 3">
    <name type="scientific">Oxalicibacterium faecigallinarum</name>
    <dbReference type="NCBI Taxonomy" id="573741"/>
    <lineage>
        <taxon>Bacteria</taxon>
        <taxon>Pseudomonadati</taxon>
        <taxon>Pseudomonadota</taxon>
        <taxon>Betaproteobacteria</taxon>
        <taxon>Burkholderiales</taxon>
        <taxon>Oxalobacteraceae</taxon>
        <taxon>Oxalicibacterium</taxon>
    </lineage>
</organism>
<evidence type="ECO:0000256" key="1">
    <source>
        <dbReference type="SAM" id="Phobius"/>
    </source>
</evidence>
<keyword evidence="1" id="KW-1133">Transmembrane helix</keyword>
<evidence type="ECO:0000313" key="2">
    <source>
        <dbReference type="EMBL" id="GGI16468.1"/>
    </source>
</evidence>
<proteinExistence type="predicted"/>